<keyword evidence="7 9" id="KW-0811">Translocation</keyword>
<dbReference type="GO" id="GO:0033281">
    <property type="term" value="C:TAT protein transport complex"/>
    <property type="evidence" value="ECO:0007669"/>
    <property type="project" value="UniProtKB-UniRule"/>
</dbReference>
<comment type="function">
    <text evidence="9">Part of the twin-arginine translocation (Tat) system that transports large folded proteins containing a characteristic twin-arginine motif in their signal peptide across membranes. Together with TatC, TatB is part of a receptor directly interacting with Tat signal peptides. TatB may form an oligomeric binding site that transiently accommodates folded Tat precursor proteins before their translocation.</text>
</comment>
<accession>A0A7V1FRW0</accession>
<evidence type="ECO:0000256" key="8">
    <source>
        <dbReference type="ARBA" id="ARBA00023136"/>
    </source>
</evidence>
<reference evidence="11" key="1">
    <citation type="journal article" date="2020" name="mSystems">
        <title>Genome- and Community-Level Interaction Insights into Carbon Utilization and Element Cycling Functions of Hydrothermarchaeota in Hydrothermal Sediment.</title>
        <authorList>
            <person name="Zhou Z."/>
            <person name="Liu Y."/>
            <person name="Xu W."/>
            <person name="Pan J."/>
            <person name="Luo Z.H."/>
            <person name="Li M."/>
        </authorList>
    </citation>
    <scope>NUCLEOTIDE SEQUENCE [LARGE SCALE GENOMIC DNA]</scope>
    <source>
        <strain evidence="11">HyVt-324</strain>
    </source>
</reference>
<dbReference type="GO" id="GO:0008320">
    <property type="term" value="F:protein transmembrane transporter activity"/>
    <property type="evidence" value="ECO:0007669"/>
    <property type="project" value="UniProtKB-UniRule"/>
</dbReference>
<feature type="compositionally biased region" description="Low complexity" evidence="10">
    <location>
        <begin position="109"/>
        <end position="120"/>
    </location>
</feature>
<keyword evidence="6 9" id="KW-1133">Transmembrane helix</keyword>
<dbReference type="AlphaFoldDB" id="A0A7V1FRW0"/>
<keyword evidence="2 9" id="KW-0813">Transport</keyword>
<evidence type="ECO:0000256" key="3">
    <source>
        <dbReference type="ARBA" id="ARBA00022475"/>
    </source>
</evidence>
<feature type="compositionally biased region" description="Basic and acidic residues" evidence="10">
    <location>
        <begin position="74"/>
        <end position="84"/>
    </location>
</feature>
<dbReference type="HAMAP" id="MF_00237">
    <property type="entry name" value="TatB"/>
    <property type="match status" value="1"/>
</dbReference>
<evidence type="ECO:0000313" key="11">
    <source>
        <dbReference type="EMBL" id="HDZ56820.1"/>
    </source>
</evidence>
<comment type="subunit">
    <text evidence="9">The Tat system comprises two distinct complexes: a TatABC complex, containing multiple copies of TatA, TatB and TatC subunits, and a separate TatA complex, containing only TatA subunits. Substrates initially bind to the TatABC complex, which probably triggers association of the separate TatA complex to form the active translocon.</text>
</comment>
<dbReference type="GO" id="GO:0043953">
    <property type="term" value="P:protein transport by the Tat complex"/>
    <property type="evidence" value="ECO:0007669"/>
    <property type="project" value="UniProtKB-UniRule"/>
</dbReference>
<gene>
    <name evidence="9 11" type="primary">tatB</name>
    <name evidence="11" type="ORF">ENH64_10170</name>
</gene>
<comment type="similarity">
    <text evidence="9">Belongs to the TatB family.</text>
</comment>
<evidence type="ECO:0000256" key="5">
    <source>
        <dbReference type="ARBA" id="ARBA00022927"/>
    </source>
</evidence>
<dbReference type="NCBIfam" id="TIGR01410">
    <property type="entry name" value="tatB"/>
    <property type="match status" value="1"/>
</dbReference>
<name>A0A7V1FRW0_9GAMM</name>
<dbReference type="PANTHER" id="PTHR33162">
    <property type="entry name" value="SEC-INDEPENDENT PROTEIN TRANSLOCASE PROTEIN TATA, CHLOROPLASTIC"/>
    <property type="match status" value="1"/>
</dbReference>
<dbReference type="EMBL" id="DRFO01000023">
    <property type="protein sequence ID" value="HDZ56820.1"/>
    <property type="molecule type" value="Genomic_DNA"/>
</dbReference>
<dbReference type="PRINTS" id="PR01506">
    <property type="entry name" value="TATBPROTEIN"/>
</dbReference>
<evidence type="ECO:0000256" key="10">
    <source>
        <dbReference type="SAM" id="MobiDB-lite"/>
    </source>
</evidence>
<sequence>MFDVGFIEMLVVAIIALLVLGPERLPGAIRTVGLTIGRIKRGFADVRSQVEKEIGADELRQQLHNEKIMANLDKQNKQLDEDKSTAAASNVKRPAKPTAAPEVTPPAAEPAAVEEPALPTSPAPADISVEKPVDGSHER</sequence>
<comment type="caution">
    <text evidence="11">The sequence shown here is derived from an EMBL/GenBank/DDBJ whole genome shotgun (WGS) entry which is preliminary data.</text>
</comment>
<feature type="compositionally biased region" description="Basic and acidic residues" evidence="10">
    <location>
        <begin position="128"/>
        <end position="139"/>
    </location>
</feature>
<feature type="region of interest" description="Disordered" evidence="10">
    <location>
        <begin position="73"/>
        <end position="139"/>
    </location>
</feature>
<evidence type="ECO:0000256" key="7">
    <source>
        <dbReference type="ARBA" id="ARBA00023010"/>
    </source>
</evidence>
<keyword evidence="4 9" id="KW-0812">Transmembrane</keyword>
<keyword evidence="5 9" id="KW-0653">Protein transport</keyword>
<evidence type="ECO:0000256" key="1">
    <source>
        <dbReference type="ARBA" id="ARBA00004167"/>
    </source>
</evidence>
<keyword evidence="3 9" id="KW-1003">Cell membrane</keyword>
<evidence type="ECO:0000256" key="9">
    <source>
        <dbReference type="HAMAP-Rule" id="MF_00237"/>
    </source>
</evidence>
<dbReference type="Pfam" id="PF02416">
    <property type="entry name" value="TatA_B_E"/>
    <property type="match status" value="1"/>
</dbReference>
<dbReference type="InterPro" id="IPR018448">
    <property type="entry name" value="TatB"/>
</dbReference>
<proteinExistence type="inferred from homology"/>
<evidence type="ECO:0000256" key="4">
    <source>
        <dbReference type="ARBA" id="ARBA00022692"/>
    </source>
</evidence>
<dbReference type="Gene3D" id="1.20.5.3310">
    <property type="match status" value="1"/>
</dbReference>
<dbReference type="PANTHER" id="PTHR33162:SF1">
    <property type="entry name" value="SEC-INDEPENDENT PROTEIN TRANSLOCASE PROTEIN TATA, CHLOROPLASTIC"/>
    <property type="match status" value="1"/>
</dbReference>
<protein>
    <recommendedName>
        <fullName evidence="9">Sec-independent protein translocase protein TatB</fullName>
    </recommendedName>
</protein>
<dbReference type="Proteomes" id="UP000885703">
    <property type="component" value="Unassembled WGS sequence"/>
</dbReference>
<evidence type="ECO:0000256" key="6">
    <source>
        <dbReference type="ARBA" id="ARBA00022989"/>
    </source>
</evidence>
<comment type="subcellular location">
    <subcellularLocation>
        <location evidence="9">Cell membrane</location>
        <topology evidence="9">Single-pass membrane protein</topology>
    </subcellularLocation>
    <subcellularLocation>
        <location evidence="1">Membrane</location>
        <topology evidence="1">Single-pass membrane protein</topology>
    </subcellularLocation>
</comment>
<dbReference type="InterPro" id="IPR003369">
    <property type="entry name" value="TatA/B/E"/>
</dbReference>
<keyword evidence="8 9" id="KW-0472">Membrane</keyword>
<evidence type="ECO:0000256" key="2">
    <source>
        <dbReference type="ARBA" id="ARBA00022448"/>
    </source>
</evidence>
<organism evidence="11">
    <name type="scientific">Halopseudomonas xinjiangensis</name>
    <dbReference type="NCBI Taxonomy" id="487184"/>
    <lineage>
        <taxon>Bacteria</taxon>
        <taxon>Pseudomonadati</taxon>
        <taxon>Pseudomonadota</taxon>
        <taxon>Gammaproteobacteria</taxon>
        <taxon>Pseudomonadales</taxon>
        <taxon>Pseudomonadaceae</taxon>
        <taxon>Halopseudomonas</taxon>
    </lineage>
</organism>